<name>A0A1G8FAX6_9BACL</name>
<reference evidence="2" key="1">
    <citation type="submission" date="2016-10" db="EMBL/GenBank/DDBJ databases">
        <authorList>
            <person name="Varghese N."/>
            <person name="Submissions S."/>
        </authorList>
    </citation>
    <scope>NUCLEOTIDE SEQUENCE [LARGE SCALE GENOMIC DNA]</scope>
    <source>
        <strain evidence="2">CGMCC 1.11012</strain>
    </source>
</reference>
<dbReference type="SUPFAM" id="SSF55729">
    <property type="entry name" value="Acyl-CoA N-acyltransferases (Nat)"/>
    <property type="match status" value="1"/>
</dbReference>
<dbReference type="Gene3D" id="3.40.630.30">
    <property type="match status" value="1"/>
</dbReference>
<gene>
    <name evidence="1" type="ORF">SAMN05216192_101188</name>
</gene>
<protein>
    <recommendedName>
        <fullName evidence="3">N-acetyltransferase</fullName>
    </recommendedName>
</protein>
<accession>A0A1G8FAX6</accession>
<dbReference type="AlphaFoldDB" id="A0A1G8FAX6"/>
<dbReference type="EMBL" id="FNDX01000001">
    <property type="protein sequence ID" value="SDH79273.1"/>
    <property type="molecule type" value="Genomic_DNA"/>
</dbReference>
<dbReference type="OrthoDB" id="9773249at2"/>
<evidence type="ECO:0008006" key="3">
    <source>
        <dbReference type="Google" id="ProtNLM"/>
    </source>
</evidence>
<proteinExistence type="predicted"/>
<sequence length="351" mass="40532">MDGIIDFKNFNDINLNDPFFDTLKEDYPGFGQWFKKKGNELAQVFYNESGNLEAFLYMKTEIGPINDVRPVLDNGLWLKVGTMKVNPHGTRLGERFIKKILDYAIVKDIKNIYVTVFRKHQKLVQTFKKYGFIESGIKSSSAGEELVFTKNLKDIVNNTLHDYPLVASRNKAKHLLSVKPKYHTNLFPDSILNNESFDIISDVSHTNSIHKVYLSSMPGLASVKAGDLLVIYRTKTENTVAWYTSVATSICVIEEVKSPRDFSSLESYMKYCKSYSVLTDSELLEYWYKKGRVYIIKMTYNIAFRKRLNRKRLVEEVGLDKNDYWGCITLSDQEFEKILTLGDVYESLIIN</sequence>
<evidence type="ECO:0000313" key="1">
    <source>
        <dbReference type="EMBL" id="SDH79273.1"/>
    </source>
</evidence>
<keyword evidence="2" id="KW-1185">Reference proteome</keyword>
<dbReference type="RefSeq" id="WP_090711279.1">
    <property type="nucleotide sequence ID" value="NZ_CBCSKY010000053.1"/>
</dbReference>
<dbReference type="STRING" id="1174501.SAMN05216192_101188"/>
<organism evidence="1 2">
    <name type="scientific">Paenibacillus typhae</name>
    <dbReference type="NCBI Taxonomy" id="1174501"/>
    <lineage>
        <taxon>Bacteria</taxon>
        <taxon>Bacillati</taxon>
        <taxon>Bacillota</taxon>
        <taxon>Bacilli</taxon>
        <taxon>Bacillales</taxon>
        <taxon>Paenibacillaceae</taxon>
        <taxon>Paenibacillus</taxon>
    </lineage>
</organism>
<dbReference type="Proteomes" id="UP000199050">
    <property type="component" value="Unassembled WGS sequence"/>
</dbReference>
<evidence type="ECO:0000313" key="2">
    <source>
        <dbReference type="Proteomes" id="UP000199050"/>
    </source>
</evidence>
<dbReference type="InterPro" id="IPR016181">
    <property type="entry name" value="Acyl_CoA_acyltransferase"/>
</dbReference>